<reference evidence="3" key="3">
    <citation type="submission" date="2022-06" db="UniProtKB">
        <authorList>
            <consortium name="EnsemblPlants"/>
        </authorList>
    </citation>
    <scope>IDENTIFICATION</scope>
</reference>
<dbReference type="Pfam" id="PF24626">
    <property type="entry name" value="SH3_Tf2-1"/>
    <property type="match status" value="1"/>
</dbReference>
<evidence type="ECO:0008006" key="5">
    <source>
        <dbReference type="Google" id="ProtNLM"/>
    </source>
</evidence>
<reference evidence="4" key="1">
    <citation type="journal article" date="2013" name="Nature">
        <title>Draft genome of the wheat A-genome progenitor Triticum urartu.</title>
        <authorList>
            <person name="Ling H.Q."/>
            <person name="Zhao S."/>
            <person name="Liu D."/>
            <person name="Wang J."/>
            <person name="Sun H."/>
            <person name="Zhang C."/>
            <person name="Fan H."/>
            <person name="Li D."/>
            <person name="Dong L."/>
            <person name="Tao Y."/>
            <person name="Gao C."/>
            <person name="Wu H."/>
            <person name="Li Y."/>
            <person name="Cui Y."/>
            <person name="Guo X."/>
            <person name="Zheng S."/>
            <person name="Wang B."/>
            <person name="Yu K."/>
            <person name="Liang Q."/>
            <person name="Yang W."/>
            <person name="Lou X."/>
            <person name="Chen J."/>
            <person name="Feng M."/>
            <person name="Jian J."/>
            <person name="Zhang X."/>
            <person name="Luo G."/>
            <person name="Jiang Y."/>
            <person name="Liu J."/>
            <person name="Wang Z."/>
            <person name="Sha Y."/>
            <person name="Zhang B."/>
            <person name="Wu H."/>
            <person name="Tang D."/>
            <person name="Shen Q."/>
            <person name="Xue P."/>
            <person name="Zou S."/>
            <person name="Wang X."/>
            <person name="Liu X."/>
            <person name="Wang F."/>
            <person name="Yang Y."/>
            <person name="An X."/>
            <person name="Dong Z."/>
            <person name="Zhang K."/>
            <person name="Zhang X."/>
            <person name="Luo M.C."/>
            <person name="Dvorak J."/>
            <person name="Tong Y."/>
            <person name="Wang J."/>
            <person name="Yang H."/>
            <person name="Li Z."/>
            <person name="Wang D."/>
            <person name="Zhang A."/>
            <person name="Wang J."/>
        </authorList>
    </citation>
    <scope>NUCLEOTIDE SEQUENCE</scope>
    <source>
        <strain evidence="4">cv. G1812</strain>
    </source>
</reference>
<dbReference type="InterPro" id="IPR016197">
    <property type="entry name" value="Chromo-like_dom_sf"/>
</dbReference>
<evidence type="ECO:0000313" key="3">
    <source>
        <dbReference type="EnsemblPlants" id="TuG1812G0100000487.01.T01.cds253588"/>
    </source>
</evidence>
<dbReference type="Pfam" id="PF00385">
    <property type="entry name" value="Chromo"/>
    <property type="match status" value="1"/>
</dbReference>
<dbReference type="InterPro" id="IPR023780">
    <property type="entry name" value="Chromo_domain"/>
</dbReference>
<dbReference type="Proteomes" id="UP000015106">
    <property type="component" value="Chromosome 1"/>
</dbReference>
<reference evidence="3" key="2">
    <citation type="submission" date="2018-03" db="EMBL/GenBank/DDBJ databases">
        <title>The Triticum urartu genome reveals the dynamic nature of wheat genome evolution.</title>
        <authorList>
            <person name="Ling H."/>
            <person name="Ma B."/>
            <person name="Shi X."/>
            <person name="Liu H."/>
            <person name="Dong L."/>
            <person name="Sun H."/>
            <person name="Cao Y."/>
            <person name="Gao Q."/>
            <person name="Zheng S."/>
            <person name="Li Y."/>
            <person name="Yu Y."/>
            <person name="Du H."/>
            <person name="Qi M."/>
            <person name="Li Y."/>
            <person name="Yu H."/>
            <person name="Cui Y."/>
            <person name="Wang N."/>
            <person name="Chen C."/>
            <person name="Wu H."/>
            <person name="Zhao Y."/>
            <person name="Zhang J."/>
            <person name="Li Y."/>
            <person name="Zhou W."/>
            <person name="Zhang B."/>
            <person name="Hu W."/>
            <person name="Eijk M."/>
            <person name="Tang J."/>
            <person name="Witsenboer H."/>
            <person name="Zhao S."/>
            <person name="Li Z."/>
            <person name="Zhang A."/>
            <person name="Wang D."/>
            <person name="Liang C."/>
        </authorList>
    </citation>
    <scope>NUCLEOTIDE SEQUENCE [LARGE SCALE GENOMIC DNA]</scope>
    <source>
        <strain evidence="3">cv. G1812</strain>
    </source>
</reference>
<dbReference type="PANTHER" id="PTHR46148">
    <property type="entry name" value="CHROMO DOMAIN-CONTAINING PROTEIN"/>
    <property type="match status" value="1"/>
</dbReference>
<dbReference type="Gramene" id="TuG1812G0100000487.01.T01">
    <property type="protein sequence ID" value="TuG1812G0100000487.01.T01.cds253588"/>
    <property type="gene ID" value="TuG1812G0100000487.01"/>
</dbReference>
<evidence type="ECO:0000259" key="1">
    <source>
        <dbReference type="Pfam" id="PF00385"/>
    </source>
</evidence>
<feature type="domain" description="Chromo" evidence="1">
    <location>
        <begin position="116"/>
        <end position="162"/>
    </location>
</feature>
<proteinExistence type="predicted"/>
<dbReference type="InterPro" id="IPR056924">
    <property type="entry name" value="SH3_Tf2-1"/>
</dbReference>
<organism evidence="3 4">
    <name type="scientific">Triticum urartu</name>
    <name type="common">Red wild einkorn</name>
    <name type="synonym">Crithodium urartu</name>
    <dbReference type="NCBI Taxonomy" id="4572"/>
    <lineage>
        <taxon>Eukaryota</taxon>
        <taxon>Viridiplantae</taxon>
        <taxon>Streptophyta</taxon>
        <taxon>Embryophyta</taxon>
        <taxon>Tracheophyta</taxon>
        <taxon>Spermatophyta</taxon>
        <taxon>Magnoliopsida</taxon>
        <taxon>Liliopsida</taxon>
        <taxon>Poales</taxon>
        <taxon>Poaceae</taxon>
        <taxon>BOP clade</taxon>
        <taxon>Pooideae</taxon>
        <taxon>Triticodae</taxon>
        <taxon>Triticeae</taxon>
        <taxon>Triticinae</taxon>
        <taxon>Triticum</taxon>
    </lineage>
</organism>
<feature type="domain" description="Tf2-1-like SH3-like" evidence="2">
    <location>
        <begin position="33"/>
        <end position="95"/>
    </location>
</feature>
<name>A0A8R7JV35_TRIUA</name>
<dbReference type="AlphaFoldDB" id="A0A8R7JV35"/>
<evidence type="ECO:0000259" key="2">
    <source>
        <dbReference type="Pfam" id="PF24626"/>
    </source>
</evidence>
<sequence length="175" mass="19854">MEALIWQHLLRARQHMKESADKRRSERVFAVNNLVFLKLQPYVQRSVTTRTSQKLAFKYFGPYKILQRVGAVAYKLQLPDSSTVHPVFHVSQLRQALPPTEQVLQQLPAEGAASPVPEEILEQRVVRRGGTSASQVRVRWTGQPLELATWEDATKLQDHFPDAPAWGKAMFRGGG</sequence>
<dbReference type="EnsemblPlants" id="TuG1812G0100000487.01.T01">
    <property type="protein sequence ID" value="TuG1812G0100000487.01.T01.cds253588"/>
    <property type="gene ID" value="TuG1812G0100000487.01"/>
</dbReference>
<dbReference type="PANTHER" id="PTHR46148:SF52">
    <property type="entry name" value="OS04G0603800 PROTEIN"/>
    <property type="match status" value="1"/>
</dbReference>
<evidence type="ECO:0000313" key="4">
    <source>
        <dbReference type="Proteomes" id="UP000015106"/>
    </source>
</evidence>
<accession>A0A8R7JV35</accession>
<protein>
    <recommendedName>
        <fullName evidence="5">Chromo domain-containing protein</fullName>
    </recommendedName>
</protein>
<keyword evidence="4" id="KW-1185">Reference proteome</keyword>
<dbReference type="SUPFAM" id="SSF54160">
    <property type="entry name" value="Chromo domain-like"/>
    <property type="match status" value="1"/>
</dbReference>